<dbReference type="SUPFAM" id="SSF52540">
    <property type="entry name" value="P-loop containing nucleoside triphosphate hydrolases"/>
    <property type="match status" value="1"/>
</dbReference>
<comment type="similarity">
    <text evidence="2">Belongs to the TsaE family.</text>
</comment>
<comment type="subcellular location">
    <subcellularLocation>
        <location evidence="1">Cytoplasm</location>
    </subcellularLocation>
</comment>
<evidence type="ECO:0000256" key="10">
    <source>
        <dbReference type="ARBA" id="ARBA00032441"/>
    </source>
</evidence>
<dbReference type="Proteomes" id="UP000295341">
    <property type="component" value="Unassembled WGS sequence"/>
</dbReference>
<dbReference type="RefSeq" id="WP_246051770.1">
    <property type="nucleotide sequence ID" value="NZ_MWIN01000025.1"/>
</dbReference>
<keyword evidence="7" id="KW-0547">Nucleotide-binding</keyword>
<name>A0A4S3K0K2_9GAMM</name>
<protein>
    <recommendedName>
        <fullName evidence="3">tRNA threonylcarbamoyladenosine biosynthesis protein TsaE</fullName>
    </recommendedName>
    <alternativeName>
        <fullName evidence="10">t(6)A37 threonylcarbamoyladenosine biosynthesis protein TsaE</fullName>
    </alternativeName>
</protein>
<dbReference type="GO" id="GO:0046872">
    <property type="term" value="F:metal ion binding"/>
    <property type="evidence" value="ECO:0007669"/>
    <property type="project" value="UniProtKB-KW"/>
</dbReference>
<evidence type="ECO:0000313" key="12">
    <source>
        <dbReference type="Proteomes" id="UP000295341"/>
    </source>
</evidence>
<reference evidence="11 12" key="1">
    <citation type="submission" date="2019-03" db="EMBL/GenBank/DDBJ databases">
        <title>Genomic Encyclopedia of Type Strains, Phase IV (KMG-IV): sequencing the most valuable type-strain genomes for metagenomic binning, comparative biology and taxonomic classification.</title>
        <authorList>
            <person name="Goeker M."/>
        </authorList>
    </citation>
    <scope>NUCLEOTIDE SEQUENCE [LARGE SCALE GENOMIC DNA]</scope>
    <source>
        <strain evidence="11 12">DSM 26377</strain>
    </source>
</reference>
<evidence type="ECO:0000256" key="6">
    <source>
        <dbReference type="ARBA" id="ARBA00022723"/>
    </source>
</evidence>
<keyword evidence="4" id="KW-0963">Cytoplasm</keyword>
<dbReference type="GO" id="GO:0005524">
    <property type="term" value="F:ATP binding"/>
    <property type="evidence" value="ECO:0007669"/>
    <property type="project" value="UniProtKB-KW"/>
</dbReference>
<evidence type="ECO:0000313" key="11">
    <source>
        <dbReference type="EMBL" id="TDU24417.1"/>
    </source>
</evidence>
<comment type="caution">
    <text evidence="11">The sequence shown here is derived from an EMBL/GenBank/DDBJ whole genome shotgun (WGS) entry which is preliminary data.</text>
</comment>
<dbReference type="PANTHER" id="PTHR33540">
    <property type="entry name" value="TRNA THREONYLCARBAMOYLADENOSINE BIOSYNTHESIS PROTEIN TSAE"/>
    <property type="match status" value="1"/>
</dbReference>
<keyword evidence="9" id="KW-0460">Magnesium</keyword>
<accession>A0A4S3K0K2</accession>
<dbReference type="AlphaFoldDB" id="A0A4S3K0K2"/>
<dbReference type="NCBIfam" id="TIGR00150">
    <property type="entry name" value="T6A_YjeE"/>
    <property type="match status" value="1"/>
</dbReference>
<sequence length="147" mass="15866">MTMPIELPDEASTTALGERLAAELLQAGRGVVFLHGDLGAGKTTLARGLLRSCGVTGTLRSPTYTLMEPYSVGGQGFLHLDLYRLTDPSEVENLGLRDYPPESTIWLVEWPQRGAGFLPAPDLEVRLAPQGEGRVATIDRHSAKRPG</sequence>
<dbReference type="EMBL" id="SOBT01000012">
    <property type="protein sequence ID" value="TDU24417.1"/>
    <property type="molecule type" value="Genomic_DNA"/>
</dbReference>
<dbReference type="Gene3D" id="3.40.50.300">
    <property type="entry name" value="P-loop containing nucleotide triphosphate hydrolases"/>
    <property type="match status" value="1"/>
</dbReference>
<evidence type="ECO:0000256" key="3">
    <source>
        <dbReference type="ARBA" id="ARBA00019010"/>
    </source>
</evidence>
<keyword evidence="6" id="KW-0479">Metal-binding</keyword>
<dbReference type="PANTHER" id="PTHR33540:SF2">
    <property type="entry name" value="TRNA THREONYLCARBAMOYLADENOSINE BIOSYNTHESIS PROTEIN TSAE"/>
    <property type="match status" value="1"/>
</dbReference>
<dbReference type="Pfam" id="PF02367">
    <property type="entry name" value="TsaE"/>
    <property type="match status" value="1"/>
</dbReference>
<evidence type="ECO:0000256" key="9">
    <source>
        <dbReference type="ARBA" id="ARBA00022842"/>
    </source>
</evidence>
<dbReference type="GO" id="GO:0005737">
    <property type="term" value="C:cytoplasm"/>
    <property type="evidence" value="ECO:0007669"/>
    <property type="project" value="UniProtKB-SubCell"/>
</dbReference>
<dbReference type="InterPro" id="IPR003442">
    <property type="entry name" value="T6A_TsaE"/>
</dbReference>
<evidence type="ECO:0000256" key="4">
    <source>
        <dbReference type="ARBA" id="ARBA00022490"/>
    </source>
</evidence>
<proteinExistence type="inferred from homology"/>
<dbReference type="InterPro" id="IPR027417">
    <property type="entry name" value="P-loop_NTPase"/>
</dbReference>
<organism evidence="11 12">
    <name type="scientific">Panacagrimonas perspica</name>
    <dbReference type="NCBI Taxonomy" id="381431"/>
    <lineage>
        <taxon>Bacteria</taxon>
        <taxon>Pseudomonadati</taxon>
        <taxon>Pseudomonadota</taxon>
        <taxon>Gammaproteobacteria</taxon>
        <taxon>Nevskiales</taxon>
        <taxon>Nevskiaceae</taxon>
        <taxon>Panacagrimonas</taxon>
    </lineage>
</organism>
<keyword evidence="12" id="KW-1185">Reference proteome</keyword>
<evidence type="ECO:0000256" key="8">
    <source>
        <dbReference type="ARBA" id="ARBA00022840"/>
    </source>
</evidence>
<evidence type="ECO:0000256" key="1">
    <source>
        <dbReference type="ARBA" id="ARBA00004496"/>
    </source>
</evidence>
<evidence type="ECO:0000256" key="7">
    <source>
        <dbReference type="ARBA" id="ARBA00022741"/>
    </source>
</evidence>
<evidence type="ECO:0000256" key="2">
    <source>
        <dbReference type="ARBA" id="ARBA00007599"/>
    </source>
</evidence>
<keyword evidence="5" id="KW-0819">tRNA processing</keyword>
<dbReference type="GO" id="GO:0002949">
    <property type="term" value="P:tRNA threonylcarbamoyladenosine modification"/>
    <property type="evidence" value="ECO:0007669"/>
    <property type="project" value="InterPro"/>
</dbReference>
<keyword evidence="8" id="KW-0067">ATP-binding</keyword>
<evidence type="ECO:0000256" key="5">
    <source>
        <dbReference type="ARBA" id="ARBA00022694"/>
    </source>
</evidence>
<gene>
    <name evidence="11" type="ORF">DFR24_4687</name>
</gene>